<proteinExistence type="predicted"/>
<dbReference type="InterPro" id="IPR010982">
    <property type="entry name" value="Lambda_DNA-bd_dom_sf"/>
</dbReference>
<comment type="caution">
    <text evidence="1">The sequence shown here is derived from an EMBL/GenBank/DDBJ whole genome shotgun (WGS) entry which is preliminary data.</text>
</comment>
<name>A0A6I3SBP5_HELMO</name>
<dbReference type="Gene3D" id="1.10.260.40">
    <property type="entry name" value="lambda repressor-like DNA-binding domains"/>
    <property type="match status" value="1"/>
</dbReference>
<accession>A0A6I3SBP5</accession>
<dbReference type="OrthoDB" id="1624259at2"/>
<dbReference type="RefSeq" id="WP_155474806.1">
    <property type="nucleotide sequence ID" value="NZ_WNKU01000001.1"/>
</dbReference>
<dbReference type="Proteomes" id="UP000430670">
    <property type="component" value="Unassembled WGS sequence"/>
</dbReference>
<keyword evidence="2" id="KW-1185">Reference proteome</keyword>
<evidence type="ECO:0000313" key="2">
    <source>
        <dbReference type="Proteomes" id="UP000430670"/>
    </source>
</evidence>
<evidence type="ECO:0000313" key="1">
    <source>
        <dbReference type="EMBL" id="MTV47732.1"/>
    </source>
</evidence>
<reference evidence="1 2" key="1">
    <citation type="submission" date="2019-11" db="EMBL/GenBank/DDBJ databases">
        <title>Whole-genome sequence of a the green, strictly anaerobic photosynthetic bacterium Heliobacillus mobilis DSM 6151.</title>
        <authorList>
            <person name="Kyndt J.A."/>
            <person name="Meyer T.E."/>
        </authorList>
    </citation>
    <scope>NUCLEOTIDE SEQUENCE [LARGE SCALE GENOMIC DNA]</scope>
    <source>
        <strain evidence="1 2">DSM 6151</strain>
    </source>
</reference>
<dbReference type="EMBL" id="WNKU01000001">
    <property type="protein sequence ID" value="MTV47732.1"/>
    <property type="molecule type" value="Genomic_DNA"/>
</dbReference>
<dbReference type="GO" id="GO:0003677">
    <property type="term" value="F:DNA binding"/>
    <property type="evidence" value="ECO:0007669"/>
    <property type="project" value="InterPro"/>
</dbReference>
<organism evidence="1 2">
    <name type="scientific">Heliobacterium mobile</name>
    <name type="common">Heliobacillus mobilis</name>
    <dbReference type="NCBI Taxonomy" id="28064"/>
    <lineage>
        <taxon>Bacteria</taxon>
        <taxon>Bacillati</taxon>
        <taxon>Bacillota</taxon>
        <taxon>Clostridia</taxon>
        <taxon>Eubacteriales</taxon>
        <taxon>Heliobacteriaceae</taxon>
        <taxon>Heliobacterium</taxon>
    </lineage>
</organism>
<gene>
    <name evidence="1" type="ORF">GJ688_01885</name>
</gene>
<dbReference type="AlphaFoldDB" id="A0A6I3SBP5"/>
<protein>
    <submittedName>
        <fullName evidence="1">Helix-turn-helix domain-containing protein</fullName>
    </submittedName>
</protein>
<sequence length="195" mass="22153">MNRYCGKPYADARTAAGLTQEQSSSQLSGVSVRSLQEYEAGRVRVPDDVVVQMIEIYRAPRLKEIHCSGQCALGAIFSDALADADCYHPHTAALVADKEVEEAHRSIMDRISDFIRKPRNVIKSSIRTVLLQCVDAEKALKRFIIAQCQRYDINIHELYREHAEYEATHGFFGYDREKEKAPAYHLAETRGTYKI</sequence>
<dbReference type="Pfam" id="PF13560">
    <property type="entry name" value="HTH_31"/>
    <property type="match status" value="1"/>
</dbReference>